<accession>A0ACC0X578</accession>
<proteinExistence type="predicted"/>
<evidence type="ECO:0000313" key="1">
    <source>
        <dbReference type="EMBL" id="KAJ0010801.1"/>
    </source>
</evidence>
<keyword evidence="2" id="KW-1185">Reference proteome</keyword>
<dbReference type="EMBL" id="CM047749">
    <property type="protein sequence ID" value="KAJ0010801.1"/>
    <property type="molecule type" value="Genomic_DNA"/>
</dbReference>
<protein>
    <submittedName>
        <fullName evidence="1">Uncharacterized protein</fullName>
    </submittedName>
</protein>
<gene>
    <name evidence="1" type="ORF">Pint_34436</name>
</gene>
<organism evidence="1 2">
    <name type="scientific">Pistacia integerrima</name>
    <dbReference type="NCBI Taxonomy" id="434235"/>
    <lineage>
        <taxon>Eukaryota</taxon>
        <taxon>Viridiplantae</taxon>
        <taxon>Streptophyta</taxon>
        <taxon>Embryophyta</taxon>
        <taxon>Tracheophyta</taxon>
        <taxon>Spermatophyta</taxon>
        <taxon>Magnoliopsida</taxon>
        <taxon>eudicotyledons</taxon>
        <taxon>Gunneridae</taxon>
        <taxon>Pentapetalae</taxon>
        <taxon>rosids</taxon>
        <taxon>malvids</taxon>
        <taxon>Sapindales</taxon>
        <taxon>Anacardiaceae</taxon>
        <taxon>Pistacia</taxon>
    </lineage>
</organism>
<sequence length="317" mass="35802">MEYATKPEVAYDFSPVIIMYKDGRVEKLQGSEIVPPSLDPKTNVESKDVLYSPENGLSVRLHIPKNTNRNQKLPLLVYFHGGGFYIHSPFTPQTHNLLNSLVAEANIIAVSVEYRKAPEHPVPCAFNDSWTALQWVKSHVNGAGPEDWLNGYADFERVFFCGDSAGATIAHHMGIRHGQEKLEGVNVKGIALCHPYFWGKEPVGDEPTDAEFRQRREKYWRVACPSSSGCDDRWINPAADPNLARLGCRRVLIFVAEKDFLRARGWYYYEKLKESGWGGDAEITETEGEGHVFHVKNPTCKNAVAMLKRIACFFNQE</sequence>
<name>A0ACC0X578_9ROSI</name>
<reference evidence="2" key="1">
    <citation type="journal article" date="2023" name="G3 (Bethesda)">
        <title>Genome assembly and association tests identify interacting loci associated with vigor, precocity, and sex in interspecific pistachio rootstocks.</title>
        <authorList>
            <person name="Palmer W."/>
            <person name="Jacygrad E."/>
            <person name="Sagayaradj S."/>
            <person name="Cavanaugh K."/>
            <person name="Han R."/>
            <person name="Bertier L."/>
            <person name="Beede B."/>
            <person name="Kafkas S."/>
            <person name="Golino D."/>
            <person name="Preece J."/>
            <person name="Michelmore R."/>
        </authorList>
    </citation>
    <scope>NUCLEOTIDE SEQUENCE [LARGE SCALE GENOMIC DNA]</scope>
</reference>
<comment type="caution">
    <text evidence="1">The sequence shown here is derived from an EMBL/GenBank/DDBJ whole genome shotgun (WGS) entry which is preliminary data.</text>
</comment>
<dbReference type="Proteomes" id="UP001163603">
    <property type="component" value="Chromosome 14"/>
</dbReference>
<evidence type="ECO:0000313" key="2">
    <source>
        <dbReference type="Proteomes" id="UP001163603"/>
    </source>
</evidence>